<evidence type="ECO:0000259" key="1">
    <source>
        <dbReference type="Pfam" id="PF05598"/>
    </source>
</evidence>
<evidence type="ECO:0000313" key="2">
    <source>
        <dbReference type="EMBL" id="MBA9083942.1"/>
    </source>
</evidence>
<gene>
    <name evidence="2" type="ORF">FHR92_000396</name>
</gene>
<feature type="domain" description="Transposase InsH N-terminal" evidence="1">
    <location>
        <begin position="16"/>
        <end position="68"/>
    </location>
</feature>
<comment type="caution">
    <text evidence="2">The sequence shown here is derived from an EMBL/GenBank/DDBJ whole genome shotgun (WGS) entry which is preliminary data.</text>
</comment>
<accession>A0A7W3XPW1</accession>
<dbReference type="EMBL" id="JACJIP010000002">
    <property type="protein sequence ID" value="MBA9083942.1"/>
    <property type="molecule type" value="Genomic_DNA"/>
</dbReference>
<organism evidence="2 3">
    <name type="scientific">Fontibacillus solani</name>
    <dbReference type="NCBI Taxonomy" id="1572857"/>
    <lineage>
        <taxon>Bacteria</taxon>
        <taxon>Bacillati</taxon>
        <taxon>Bacillota</taxon>
        <taxon>Bacilli</taxon>
        <taxon>Bacillales</taxon>
        <taxon>Paenibacillaceae</taxon>
        <taxon>Fontibacillus</taxon>
    </lineage>
</organism>
<dbReference type="Proteomes" id="UP000567067">
    <property type="component" value="Unassembled WGS sequence"/>
</dbReference>
<dbReference type="InterPro" id="IPR008490">
    <property type="entry name" value="Transposase_InsH_N"/>
</dbReference>
<dbReference type="AlphaFoldDB" id="A0A7W3XPW1"/>
<keyword evidence="3" id="KW-1185">Reference proteome</keyword>
<sequence>MLHSNPNFQNQFEFVCIEDLVLPNHPLRKIQKHIDFSFIIDLVRPYYFEDNGRPSAEPVMLFKMLFSSGIFSTLHIRSTYYPQTPYLDSRKPNKLSASISVQQASGRRLSMKHSYLLSGRTTKTSNCL</sequence>
<evidence type="ECO:0000313" key="3">
    <source>
        <dbReference type="Proteomes" id="UP000567067"/>
    </source>
</evidence>
<reference evidence="2 3" key="1">
    <citation type="submission" date="2020-08" db="EMBL/GenBank/DDBJ databases">
        <title>Genomic Encyclopedia of Type Strains, Phase III (KMG-III): the genomes of soil and plant-associated and newly described type strains.</title>
        <authorList>
            <person name="Whitman W."/>
        </authorList>
    </citation>
    <scope>NUCLEOTIDE SEQUENCE [LARGE SCALE GENOMIC DNA]</scope>
    <source>
        <strain evidence="2 3">CECT 8693</strain>
    </source>
</reference>
<protein>
    <recommendedName>
        <fullName evidence="1">Transposase InsH N-terminal domain-containing protein</fullName>
    </recommendedName>
</protein>
<proteinExistence type="predicted"/>
<dbReference type="Pfam" id="PF05598">
    <property type="entry name" value="DUF772"/>
    <property type="match status" value="1"/>
</dbReference>
<name>A0A7W3XPW1_9BACL</name>